<evidence type="ECO:0000313" key="2">
    <source>
        <dbReference type="Proteomes" id="UP000838749"/>
    </source>
</evidence>
<proteinExistence type="predicted"/>
<name>A0ABM9BEM5_9BACL</name>
<dbReference type="EMBL" id="CAKMAB010000018">
    <property type="protein sequence ID" value="CAH1057246.1"/>
    <property type="molecule type" value="Genomic_DNA"/>
</dbReference>
<sequence>MINIKDRFYDNTKEISFLNHLNDRDDTFWQALNYLAVFNEEKFTEENIYFHHARYFITSRLINHIMASYQMLKIGLEDESLIMLRQALELSWLLKYFIKNPLKAENWVIKKKLKITPLERRIATDNNSTSGRIYAELSDVVHSNRNSIWGSCIGGMYNSWISDKLFGQLVILINNVIEYFEEIVLLFDISISNHELIKMKEEATNNIGYAIYETSYLLDSESTINKLKELGEDDVIRYLEESYEIIE</sequence>
<dbReference type="Proteomes" id="UP000838749">
    <property type="component" value="Unassembled WGS sequence"/>
</dbReference>
<keyword evidence="2" id="KW-1185">Reference proteome</keyword>
<evidence type="ECO:0000313" key="1">
    <source>
        <dbReference type="EMBL" id="CAH1057246.1"/>
    </source>
</evidence>
<organism evidence="1 2">
    <name type="scientific">Paenibacillus pseudetheri</name>
    <dbReference type="NCBI Taxonomy" id="2897682"/>
    <lineage>
        <taxon>Bacteria</taxon>
        <taxon>Bacillati</taxon>
        <taxon>Bacillota</taxon>
        <taxon>Bacilli</taxon>
        <taxon>Bacillales</taxon>
        <taxon>Paenibacillaceae</taxon>
        <taxon>Paenibacillus</taxon>
    </lineage>
</organism>
<gene>
    <name evidence="1" type="ORF">PAECIP111894_03404</name>
</gene>
<comment type="caution">
    <text evidence="1">The sequence shown here is derived from an EMBL/GenBank/DDBJ whole genome shotgun (WGS) entry which is preliminary data.</text>
</comment>
<reference evidence="1" key="1">
    <citation type="submission" date="2021-12" db="EMBL/GenBank/DDBJ databases">
        <authorList>
            <person name="Criscuolo A."/>
        </authorList>
    </citation>
    <scope>NUCLEOTIDE SEQUENCE</scope>
    <source>
        <strain evidence="1">CIP111894</strain>
    </source>
</reference>
<protein>
    <submittedName>
        <fullName evidence="1">Uncharacterized protein</fullName>
    </submittedName>
</protein>
<dbReference type="RefSeq" id="WP_234535780.1">
    <property type="nucleotide sequence ID" value="NZ_CAKMAB010000018.1"/>
</dbReference>
<accession>A0ABM9BEM5</accession>